<dbReference type="InterPro" id="IPR027417">
    <property type="entry name" value="P-loop_NTPase"/>
</dbReference>
<sequence>MTQPDTTSPVPSPATSPRILDAAHLEQRLNGIRRALEACPTEVPASLSIPAHETLDAVAERLDLGVDHTVVALFGGTGSGKSSLFNALTELDFADVGARRPTTSRAAACTWGDDAGALLDFLGVSTERRIRRDSLLDASDQDGLSGLVLLDVPDYDSVTTEHSLQVDRLVPLADILVWVVDPQKYADAALHEGYLRGLGAREEDMLVLVNQIDTLPESGHEALLADVHSLLVQDGLSSVQVLPVSAVRGDNLAQVRTLLRQRVARESNAARTASAELDAIALRLRPTAAEHSVDLDPAAAQETTTALLRASGAQAVEDSVRSSLARVLPRALARPEPPARSAVVAAHAQWVNRTSEGLPRPWASSLEEDVMTSERLAAQTAEAVSSVPLPRHREPLIDLLWWGGVGLVLAGLGWLVAVLAGVVGGLIVPPVLIALGVVAAVVAMLRRRVRANREADHYGEQVRGRVAAVVERGLCLPASKVLDKHRLLQSALSR</sequence>
<evidence type="ECO:0000259" key="2">
    <source>
        <dbReference type="Pfam" id="PF01926"/>
    </source>
</evidence>
<accession>A0ABM7UD42</accession>
<feature type="domain" description="G" evidence="2">
    <location>
        <begin position="71"/>
        <end position="188"/>
    </location>
</feature>
<organism evidence="3 4">
    <name type="scientific">Actinomyces capricornis</name>
    <dbReference type="NCBI Taxonomy" id="2755559"/>
    <lineage>
        <taxon>Bacteria</taxon>
        <taxon>Bacillati</taxon>
        <taxon>Actinomycetota</taxon>
        <taxon>Actinomycetes</taxon>
        <taxon>Actinomycetales</taxon>
        <taxon>Actinomycetaceae</taxon>
        <taxon>Actinomyces</taxon>
    </lineage>
</organism>
<dbReference type="RefSeq" id="WP_223907828.1">
    <property type="nucleotide sequence ID" value="NZ_AP025017.1"/>
</dbReference>
<reference evidence="3 4" key="1">
    <citation type="submission" date="2021-08" db="EMBL/GenBank/DDBJ databases">
        <title>Whole genome sequence of novel Actinomyces species strain MAS-1.</title>
        <authorList>
            <person name="Saito M."/>
            <person name="Kuwahara N."/>
            <person name="Takizawa T."/>
            <person name="Gotouda H."/>
            <person name="Ochiai T."/>
        </authorList>
    </citation>
    <scope>NUCLEOTIDE SEQUENCE [LARGE SCALE GENOMIC DNA]</scope>
    <source>
        <strain evidence="3 4">MAS-1</strain>
    </source>
</reference>
<feature type="transmembrane region" description="Helical" evidence="1">
    <location>
        <begin position="399"/>
        <end position="420"/>
    </location>
</feature>
<dbReference type="EMBL" id="AP025017">
    <property type="protein sequence ID" value="BDA65111.1"/>
    <property type="molecule type" value="Genomic_DNA"/>
</dbReference>
<keyword evidence="4" id="KW-1185">Reference proteome</keyword>
<protein>
    <recommendedName>
        <fullName evidence="2">G domain-containing protein</fullName>
    </recommendedName>
</protein>
<dbReference type="Proteomes" id="UP000824496">
    <property type="component" value="Chromosome"/>
</dbReference>
<dbReference type="SUPFAM" id="SSF52540">
    <property type="entry name" value="P-loop containing nucleoside triphosphate hydrolases"/>
    <property type="match status" value="1"/>
</dbReference>
<dbReference type="Pfam" id="PF01926">
    <property type="entry name" value="MMR_HSR1"/>
    <property type="match status" value="1"/>
</dbReference>
<dbReference type="PANTHER" id="PTHR42698">
    <property type="entry name" value="GTPASE ERA"/>
    <property type="match status" value="1"/>
</dbReference>
<dbReference type="InterPro" id="IPR005662">
    <property type="entry name" value="GTPase_Era-like"/>
</dbReference>
<gene>
    <name evidence="3" type="ORF">MANAM107_19450</name>
</gene>
<evidence type="ECO:0000313" key="4">
    <source>
        <dbReference type="Proteomes" id="UP000824496"/>
    </source>
</evidence>
<dbReference type="InterPro" id="IPR006073">
    <property type="entry name" value="GTP-bd"/>
</dbReference>
<name>A0ABM7UD42_9ACTO</name>
<keyword evidence="1" id="KW-0812">Transmembrane</keyword>
<dbReference type="Gene3D" id="3.40.50.300">
    <property type="entry name" value="P-loop containing nucleotide triphosphate hydrolases"/>
    <property type="match status" value="1"/>
</dbReference>
<dbReference type="PANTHER" id="PTHR42698:SF1">
    <property type="entry name" value="GTPASE ERA, MITOCHONDRIAL"/>
    <property type="match status" value="1"/>
</dbReference>
<proteinExistence type="predicted"/>
<keyword evidence="1" id="KW-0472">Membrane</keyword>
<evidence type="ECO:0000313" key="3">
    <source>
        <dbReference type="EMBL" id="BDA65111.1"/>
    </source>
</evidence>
<evidence type="ECO:0000256" key="1">
    <source>
        <dbReference type="SAM" id="Phobius"/>
    </source>
</evidence>
<keyword evidence="1" id="KW-1133">Transmembrane helix</keyword>
<feature type="transmembrane region" description="Helical" evidence="1">
    <location>
        <begin position="426"/>
        <end position="445"/>
    </location>
</feature>